<gene>
    <name evidence="3" type="ORF">C2G38_2035102</name>
</gene>
<reference evidence="3 4" key="1">
    <citation type="submission" date="2018-06" db="EMBL/GenBank/DDBJ databases">
        <title>Comparative genomics reveals the genomic features of Rhizophagus irregularis, R. cerebriforme, R. diaphanum and Gigaspora rosea, and their symbiotic lifestyle signature.</title>
        <authorList>
            <person name="Morin E."/>
            <person name="San Clemente H."/>
            <person name="Chen E.C.H."/>
            <person name="De La Providencia I."/>
            <person name="Hainaut M."/>
            <person name="Kuo A."/>
            <person name="Kohler A."/>
            <person name="Murat C."/>
            <person name="Tang N."/>
            <person name="Roy S."/>
            <person name="Loubradou J."/>
            <person name="Henrissat B."/>
            <person name="Grigoriev I.V."/>
            <person name="Corradi N."/>
            <person name="Roux C."/>
            <person name="Martin F.M."/>
        </authorList>
    </citation>
    <scope>NUCLEOTIDE SEQUENCE [LARGE SCALE GENOMIC DNA]</scope>
    <source>
        <strain evidence="3 4">DAOM 194757</strain>
    </source>
</reference>
<dbReference type="Gene3D" id="2.40.10.10">
    <property type="entry name" value="Trypsin-like serine proteases"/>
    <property type="match status" value="2"/>
</dbReference>
<feature type="chain" id="PRO_5017362575" evidence="1">
    <location>
        <begin position="28"/>
        <end position="417"/>
    </location>
</feature>
<evidence type="ECO:0000313" key="3">
    <source>
        <dbReference type="EMBL" id="RIB20604.1"/>
    </source>
</evidence>
<dbReference type="Proteomes" id="UP000266673">
    <property type="component" value="Unassembled WGS sequence"/>
</dbReference>
<dbReference type="OrthoDB" id="2345133at2759"/>
<evidence type="ECO:0000313" key="4">
    <source>
        <dbReference type="Proteomes" id="UP000266673"/>
    </source>
</evidence>
<dbReference type="InterPro" id="IPR001254">
    <property type="entry name" value="Trypsin_dom"/>
</dbReference>
<evidence type="ECO:0000259" key="2">
    <source>
        <dbReference type="Pfam" id="PF00089"/>
    </source>
</evidence>
<dbReference type="SUPFAM" id="SSF50494">
    <property type="entry name" value="Trypsin-like serine proteases"/>
    <property type="match status" value="1"/>
</dbReference>
<protein>
    <submittedName>
        <fullName evidence="3">Trypsin-like cysteine/serine peptidase domain-containing protein</fullName>
    </submittedName>
</protein>
<feature type="domain" description="Peptidase S1" evidence="2">
    <location>
        <begin position="229"/>
        <end position="384"/>
    </location>
</feature>
<dbReference type="InterPro" id="IPR043504">
    <property type="entry name" value="Peptidase_S1_PA_chymotrypsin"/>
</dbReference>
<dbReference type="EMBL" id="QKWP01000408">
    <property type="protein sequence ID" value="RIB20604.1"/>
    <property type="molecule type" value="Genomic_DNA"/>
</dbReference>
<keyword evidence="1" id="KW-0732">Signal</keyword>
<evidence type="ECO:0000256" key="1">
    <source>
        <dbReference type="SAM" id="SignalP"/>
    </source>
</evidence>
<dbReference type="InterPro" id="IPR009003">
    <property type="entry name" value="Peptidase_S1_PA"/>
</dbReference>
<dbReference type="GO" id="GO:0006508">
    <property type="term" value="P:proteolysis"/>
    <property type="evidence" value="ECO:0007669"/>
    <property type="project" value="InterPro"/>
</dbReference>
<organism evidence="3 4">
    <name type="scientific">Gigaspora rosea</name>
    <dbReference type="NCBI Taxonomy" id="44941"/>
    <lineage>
        <taxon>Eukaryota</taxon>
        <taxon>Fungi</taxon>
        <taxon>Fungi incertae sedis</taxon>
        <taxon>Mucoromycota</taxon>
        <taxon>Glomeromycotina</taxon>
        <taxon>Glomeromycetes</taxon>
        <taxon>Diversisporales</taxon>
        <taxon>Gigasporaceae</taxon>
        <taxon>Gigaspora</taxon>
    </lineage>
</organism>
<sequence>MVTRNKHFLISLLSFLFILQNHSMIHAQYEPLAELWEVSVSEVPTLLTIEKNLILVDSILTPILDNSSFGGTYISVKANKVFINTINSSMIPIIKASPKIQPYINLLSFKNATNSTFRLNSSFNELTTLAQNLKANNVMIGINPKFNNIVIYLNQKDNETNKNFIDSATKFYPIMNYSTSSTNSTTLRSKIEERQIYERILDGEGLHNIFGEQICSVGPLMKDNFNQFFYLTAGHCFANQPLNPAGFVDFYHLPWYSPPTYDYIGQLEHYSISPYDFGLIHVINPIMLLSAIIKNNDYERYQELFIEDSASVISVGVHLCKSGYTTHVTCGEVTELNAAIVTDFGTKIKLETIVFDAISFEGDSGGPVYSNALHLEPFVTVVGIAINAISSDDLDRTAALPLDVVRRFFDLTLILTS</sequence>
<dbReference type="GO" id="GO:0004252">
    <property type="term" value="F:serine-type endopeptidase activity"/>
    <property type="evidence" value="ECO:0007669"/>
    <property type="project" value="InterPro"/>
</dbReference>
<keyword evidence="4" id="KW-1185">Reference proteome</keyword>
<comment type="caution">
    <text evidence="3">The sequence shown here is derived from an EMBL/GenBank/DDBJ whole genome shotgun (WGS) entry which is preliminary data.</text>
</comment>
<proteinExistence type="predicted"/>
<dbReference type="CDD" id="cd21112">
    <property type="entry name" value="alphaLP-like"/>
    <property type="match status" value="1"/>
</dbReference>
<feature type="signal peptide" evidence="1">
    <location>
        <begin position="1"/>
        <end position="27"/>
    </location>
</feature>
<name>A0A397VDU7_9GLOM</name>
<dbReference type="Pfam" id="PF00089">
    <property type="entry name" value="Trypsin"/>
    <property type="match status" value="1"/>
</dbReference>
<dbReference type="AlphaFoldDB" id="A0A397VDU7"/>
<accession>A0A397VDU7</accession>